<proteinExistence type="predicted"/>
<accession>A0AAE1RQ14</accession>
<evidence type="ECO:0000313" key="2">
    <source>
        <dbReference type="Proteomes" id="UP001291623"/>
    </source>
</evidence>
<sequence length="111" mass="12736">MKRKRQIHSHQNTTSKNDFVTLEDWILASPSIEFQGSKQSSNKDYPTLGRLLSYNSTSNVEITYQSNNSCTSEIKGRDQREDNSISQKSGKLKKRVSFRLPEVADVFILDH</sequence>
<dbReference type="Proteomes" id="UP001291623">
    <property type="component" value="Unassembled WGS sequence"/>
</dbReference>
<gene>
    <name evidence="1" type="ORF">RND71_024183</name>
</gene>
<dbReference type="AlphaFoldDB" id="A0AAE1RQ14"/>
<keyword evidence="2" id="KW-1185">Reference proteome</keyword>
<organism evidence="1 2">
    <name type="scientific">Anisodus tanguticus</name>
    <dbReference type="NCBI Taxonomy" id="243964"/>
    <lineage>
        <taxon>Eukaryota</taxon>
        <taxon>Viridiplantae</taxon>
        <taxon>Streptophyta</taxon>
        <taxon>Embryophyta</taxon>
        <taxon>Tracheophyta</taxon>
        <taxon>Spermatophyta</taxon>
        <taxon>Magnoliopsida</taxon>
        <taxon>eudicotyledons</taxon>
        <taxon>Gunneridae</taxon>
        <taxon>Pentapetalae</taxon>
        <taxon>asterids</taxon>
        <taxon>lamiids</taxon>
        <taxon>Solanales</taxon>
        <taxon>Solanaceae</taxon>
        <taxon>Solanoideae</taxon>
        <taxon>Hyoscyameae</taxon>
        <taxon>Anisodus</taxon>
    </lineage>
</organism>
<name>A0AAE1RQ14_9SOLA</name>
<evidence type="ECO:0000313" key="1">
    <source>
        <dbReference type="EMBL" id="KAK4355212.1"/>
    </source>
</evidence>
<protein>
    <submittedName>
        <fullName evidence="1">Uncharacterized protein</fullName>
    </submittedName>
</protein>
<comment type="caution">
    <text evidence="1">The sequence shown here is derived from an EMBL/GenBank/DDBJ whole genome shotgun (WGS) entry which is preliminary data.</text>
</comment>
<dbReference type="EMBL" id="JAVYJV010000013">
    <property type="protein sequence ID" value="KAK4355212.1"/>
    <property type="molecule type" value="Genomic_DNA"/>
</dbReference>
<reference evidence="1" key="1">
    <citation type="submission" date="2023-12" db="EMBL/GenBank/DDBJ databases">
        <title>Genome assembly of Anisodus tanguticus.</title>
        <authorList>
            <person name="Wang Y.-J."/>
        </authorList>
    </citation>
    <scope>NUCLEOTIDE SEQUENCE</scope>
    <source>
        <strain evidence="1">KB-2021</strain>
        <tissue evidence="1">Leaf</tissue>
    </source>
</reference>